<evidence type="ECO:0000313" key="14">
    <source>
        <dbReference type="Proteomes" id="UP000494163"/>
    </source>
</evidence>
<sequence>MSQVLGAVAPRKEVTGLKRMTPKGLRDLCKKDKLYQTPRLNDVLYLHYQGYQYIESLEEYTELKCLWLECNAISEIEGLTQQSKLKCLFLQNNLIKKIENLGPCAALDTLNLSFNHIRKIENIGSDILPVLNTLNISSNYLKDSESIAQLAECKNLSVVDLSNNRIDDILVVKIFEQMPCLKVLVLQGNPVVSRLPQYRKTLILACKELTYLDSRPVFPRDRSCAEAWKKGGYEAERKENQRWNRAERKKMRDSVNYTIKLRNKHLAEDKQESLLTSTDSEAENEVDMRSEQNRLKSAIEYGCVDDMWNEVSGSEAKSASSDEENTRPIVEQSSKHRLAPLDGRPKVLHESQYDDMDEAAKQQLVEEIITEVADVGAADNIESINIDKESKIETIKQPEGKRLVIEEGSFNDVKEQSELPEANIHDEINALIDKTVSELPVLQIEAKNKQMDCPDLDESDTISEDPTLVNSEPSIGLENDSEIGSGSDLEQSCQALGAVAQSYEEKTNEDLVRQSIDKMYNDFGTEMYAEHAKPLGALLDEGTTDFELKLDLSSADYPPLIDNEECATERTKRNTTDNAVNIAEANARAANDFEYLSSNLDKTLEAVRQPIEQLHAEPNKDSDDSDTAALDDKECIELITTVRSRRIIEEFTVRRERISDSSTKSKEENVNENETSAAQSIDKELKLEHIVTKVAEAEYNFAKILDEATDNVPKRVFGAGYDKPSHDWLNEERWRQLKVKDMFDDLTEDEYENIVPLRERELTSAEQAHEICEQMNKKLAEDETDLRNLLQQLENENEALYAICDNLEAEDLEPLPEPDTADVCQSVLNGIIDELQYQEVINAQNIKSFDFGLIESDEEYSYSANPKVERIVPAELEDPAGGKTLRECLDTFGDFYGSLSEREYQSGKQRKLSTSSEKVTAAKQLLKSKMLAELNEDNVDAQLAKHEKKTKRRAAAIATRCYEKREQYEDTLEVVDGRLVIVKKSTGDIEDLPPPPELISDSELSSSSSSSSSSAEDDDYETAEEESQHVLESDGLHVSRLTTTRAQGPKSELPESEVFHSMNLCITEDAVEEETDAEPESESTNEFFSLEAKSTFDSLDTQFLEMLDLQKVIGNDGEITTDGMRNYNELTKDDAEQSVVQSLEADEVIINLVERQHAQEEREQKLQEAKEAQELPVNKYKLVESDIFGDIDENKTNHLSIEAAAVEAETIEINASTVENQCNVLENEDIEQKLPNEQLNAEENIEIKENVQAIESDDLGAAAALGPIKLTLGSCTIYERESQVANENIEANQTKTTEAKIELSSLNAANETEQQIEKSKCTTSVKLVSETENLATQQQNAANDKVDDDILSDDYTDYESDESIAVVEPPKLPAGELIELCANQFEESSKVDRECDEVLRKALFNLPIKQQNFEIKKMDEDETENQDLQTVENSQDETKVKCKICEITDINNQSTEVGEQIVKVMDENDEDDATDAFGELQMNAKQQWDKLSKRLHEFISADDMKLLEKQEFKESENEADDDDEEEAELMKDLSDLQAVNVALDGNIDIKAAGDSTMIETDAENIENKDKDMEAKSPSNDNQTAKPTIRLDYFEDPNVDVDAADFGVDSVLKTEEIECNLEILNEDDDTVVKNVSVSAQVKYEFK</sequence>
<dbReference type="FunFam" id="3.80.10.10:FF:000331">
    <property type="entry name" value="Dynein assembly factor 1, axonemal homolog"/>
    <property type="match status" value="1"/>
</dbReference>
<protein>
    <recommendedName>
        <fullName evidence="8">Dynein axonemal assembly factor 1 homolog</fullName>
    </recommendedName>
    <alternativeName>
        <fullName evidence="10">Defective transmitter-recycling protein</fullName>
    </alternativeName>
    <alternativeName>
        <fullName evidence="9">Leucine-rich repeat-containing protein 50 homolog</fullName>
    </alternativeName>
</protein>
<evidence type="ECO:0000256" key="8">
    <source>
        <dbReference type="ARBA" id="ARBA00024433"/>
    </source>
</evidence>
<name>A0A0M3QTP1_DROBS</name>
<evidence type="ECO:0000256" key="3">
    <source>
        <dbReference type="ARBA" id="ARBA00006453"/>
    </source>
</evidence>
<dbReference type="GO" id="GO:0035082">
    <property type="term" value="P:axoneme assembly"/>
    <property type="evidence" value="ECO:0007669"/>
    <property type="project" value="TreeGrafter"/>
</dbReference>
<feature type="coiled-coil region" evidence="11">
    <location>
        <begin position="765"/>
        <end position="810"/>
    </location>
</feature>
<organism evidence="13 14">
    <name type="scientific">Drosophila busckii</name>
    <name type="common">Fruit fly</name>
    <dbReference type="NCBI Taxonomy" id="30019"/>
    <lineage>
        <taxon>Eukaryota</taxon>
        <taxon>Metazoa</taxon>
        <taxon>Ecdysozoa</taxon>
        <taxon>Arthropoda</taxon>
        <taxon>Hexapoda</taxon>
        <taxon>Insecta</taxon>
        <taxon>Pterygota</taxon>
        <taxon>Neoptera</taxon>
        <taxon>Endopterygota</taxon>
        <taxon>Diptera</taxon>
        <taxon>Brachycera</taxon>
        <taxon>Muscomorpha</taxon>
        <taxon>Ephydroidea</taxon>
        <taxon>Drosophilidae</taxon>
        <taxon>Drosophila</taxon>
    </lineage>
</organism>
<dbReference type="EMBL" id="CP012523">
    <property type="protein sequence ID" value="ALC39253.1"/>
    <property type="molecule type" value="Genomic_DNA"/>
</dbReference>
<dbReference type="InterPro" id="IPR001611">
    <property type="entry name" value="Leu-rich_rpt"/>
</dbReference>
<keyword evidence="5" id="KW-0677">Repeat</keyword>
<dbReference type="PANTHER" id="PTHR45973:SF9">
    <property type="entry name" value="LEUCINE-RICH REPEAT-CONTAINING PROTEIN 46"/>
    <property type="match status" value="1"/>
</dbReference>
<reference evidence="13 14" key="1">
    <citation type="submission" date="2015-08" db="EMBL/GenBank/DDBJ databases">
        <title>Ancestral chromatin configuration constrains chromatin evolution on differentiating sex chromosomes in Drosophila.</title>
        <authorList>
            <person name="Zhou Q."/>
            <person name="Bachtrog D."/>
        </authorList>
    </citation>
    <scope>NUCLEOTIDE SEQUENCE [LARGE SCALE GENOMIC DNA]</scope>
    <source>
        <tissue evidence="13">Whole larvae</tissue>
    </source>
</reference>
<feature type="region of interest" description="Disordered" evidence="12">
    <location>
        <begin position="986"/>
        <end position="1059"/>
    </location>
</feature>
<feature type="region of interest" description="Disordered" evidence="12">
    <location>
        <begin position="658"/>
        <end position="677"/>
    </location>
</feature>
<dbReference type="Gene3D" id="3.80.10.10">
    <property type="entry name" value="Ribonuclease Inhibitor"/>
    <property type="match status" value="2"/>
</dbReference>
<accession>A0A0M3QTP1</accession>
<evidence type="ECO:0000256" key="12">
    <source>
        <dbReference type="SAM" id="MobiDB-lite"/>
    </source>
</evidence>
<feature type="region of interest" description="Disordered" evidence="12">
    <location>
        <begin position="451"/>
        <end position="475"/>
    </location>
</feature>
<comment type="subcellular location">
    <subcellularLocation>
        <location evidence="2">Cell projection</location>
        <location evidence="2">Cilium</location>
    </subcellularLocation>
</comment>
<evidence type="ECO:0000313" key="13">
    <source>
        <dbReference type="EMBL" id="ALC39253.1"/>
    </source>
</evidence>
<dbReference type="SUPFAM" id="SSF52075">
    <property type="entry name" value="Outer arm dynein light chain 1"/>
    <property type="match status" value="1"/>
</dbReference>
<evidence type="ECO:0000256" key="10">
    <source>
        <dbReference type="ARBA" id="ARBA00031862"/>
    </source>
</evidence>
<keyword evidence="14" id="KW-1185">Reference proteome</keyword>
<dbReference type="PANTHER" id="PTHR45973">
    <property type="entry name" value="PROTEIN PHOSPHATASE 1 REGULATORY SUBUNIT SDS22-RELATED"/>
    <property type="match status" value="1"/>
</dbReference>
<dbReference type="Pfam" id="PF14580">
    <property type="entry name" value="LRR_9"/>
    <property type="match status" value="1"/>
</dbReference>
<dbReference type="OMA" id="WKREGYE"/>
<dbReference type="PROSITE" id="PS51450">
    <property type="entry name" value="LRR"/>
    <property type="match status" value="3"/>
</dbReference>
<evidence type="ECO:0000256" key="4">
    <source>
        <dbReference type="ARBA" id="ARBA00022614"/>
    </source>
</evidence>
<feature type="compositionally biased region" description="Acidic residues" evidence="12">
    <location>
        <begin position="454"/>
        <end position="463"/>
    </location>
</feature>
<feature type="compositionally biased region" description="Basic and acidic residues" evidence="12">
    <location>
        <begin position="658"/>
        <end position="669"/>
    </location>
</feature>
<feature type="compositionally biased region" description="Low complexity" evidence="12">
    <location>
        <begin position="998"/>
        <end position="1014"/>
    </location>
</feature>
<dbReference type="GO" id="GO:0005930">
    <property type="term" value="C:axoneme"/>
    <property type="evidence" value="ECO:0007669"/>
    <property type="project" value="TreeGrafter"/>
</dbReference>
<keyword evidence="6" id="KW-0969">Cilium</keyword>
<evidence type="ECO:0000256" key="11">
    <source>
        <dbReference type="SAM" id="Coils"/>
    </source>
</evidence>
<feature type="region of interest" description="Disordered" evidence="12">
    <location>
        <begin position="270"/>
        <end position="291"/>
    </location>
</feature>
<evidence type="ECO:0000256" key="5">
    <source>
        <dbReference type="ARBA" id="ARBA00022737"/>
    </source>
</evidence>
<gene>
    <name evidence="13" type="ORF">Dbus_chr2Lg1338</name>
</gene>
<dbReference type="GO" id="GO:0070840">
    <property type="term" value="F:dynein complex binding"/>
    <property type="evidence" value="ECO:0007669"/>
    <property type="project" value="TreeGrafter"/>
</dbReference>
<dbReference type="STRING" id="30019.A0A0M3QTP1"/>
<dbReference type="InterPro" id="IPR032675">
    <property type="entry name" value="LRR_dom_sf"/>
</dbReference>
<dbReference type="SMART" id="SM00365">
    <property type="entry name" value="LRR_SD22"/>
    <property type="match status" value="3"/>
</dbReference>
<feature type="compositionally biased region" description="Basic and acidic residues" evidence="12">
    <location>
        <begin position="1026"/>
        <end position="1037"/>
    </location>
</feature>
<proteinExistence type="inferred from homology"/>
<evidence type="ECO:0000256" key="2">
    <source>
        <dbReference type="ARBA" id="ARBA00004138"/>
    </source>
</evidence>
<dbReference type="FunFam" id="3.80.10.10:FF:000166">
    <property type="entry name" value="Dynein assembly factor 1, axonemal"/>
    <property type="match status" value="1"/>
</dbReference>
<comment type="similarity">
    <text evidence="3">Belongs to the DNAAF1 family.</text>
</comment>
<evidence type="ECO:0000256" key="9">
    <source>
        <dbReference type="ARBA" id="ARBA00030843"/>
    </source>
</evidence>
<dbReference type="InterPro" id="IPR050576">
    <property type="entry name" value="Cilia_flagella_integrity"/>
</dbReference>
<keyword evidence="7" id="KW-0966">Cell projection</keyword>
<feature type="compositionally biased region" description="Acidic residues" evidence="12">
    <location>
        <begin position="1015"/>
        <end position="1025"/>
    </location>
</feature>
<comment type="function">
    <text evidence="1">Cilium-specific protein required for cilia structures.</text>
</comment>
<keyword evidence="11" id="KW-0175">Coiled coil</keyword>
<evidence type="ECO:0000256" key="1">
    <source>
        <dbReference type="ARBA" id="ARBA00003843"/>
    </source>
</evidence>
<dbReference type="Proteomes" id="UP000494163">
    <property type="component" value="Chromosome 2L"/>
</dbReference>
<keyword evidence="4" id="KW-0433">Leucine-rich repeat</keyword>
<dbReference type="OrthoDB" id="1904536at2759"/>
<feature type="region of interest" description="Disordered" evidence="12">
    <location>
        <begin position="312"/>
        <end position="346"/>
    </location>
</feature>
<evidence type="ECO:0000256" key="6">
    <source>
        <dbReference type="ARBA" id="ARBA00023069"/>
    </source>
</evidence>
<evidence type="ECO:0000256" key="7">
    <source>
        <dbReference type="ARBA" id="ARBA00023273"/>
    </source>
</evidence>